<dbReference type="EMBL" id="BBPI01000068">
    <property type="protein sequence ID" value="GAM01738.1"/>
    <property type="molecule type" value="Genomic_DNA"/>
</dbReference>
<evidence type="ECO:0000313" key="2">
    <source>
        <dbReference type="EMBL" id="GAM01738.1"/>
    </source>
</evidence>
<dbReference type="PROSITE" id="PS51257">
    <property type="entry name" value="PROKAR_LIPOPROTEIN"/>
    <property type="match status" value="1"/>
</dbReference>
<feature type="chain" id="PRO_5001981985" description="Lipoprotein" evidence="1">
    <location>
        <begin position="22"/>
        <end position="102"/>
    </location>
</feature>
<feature type="signal peptide" evidence="1">
    <location>
        <begin position="1"/>
        <end position="21"/>
    </location>
</feature>
<proteinExistence type="predicted"/>
<gene>
    <name evidence="2" type="ORF">SP5_068_01060</name>
</gene>
<name>A0A0A1W8S6_9SPHN</name>
<keyword evidence="1" id="KW-0732">Signal</keyword>
<dbReference type="Proteomes" id="UP000032305">
    <property type="component" value="Unassembled WGS sequence"/>
</dbReference>
<evidence type="ECO:0000313" key="3">
    <source>
        <dbReference type="Proteomes" id="UP000032305"/>
    </source>
</evidence>
<organism evidence="2 3">
    <name type="scientific">Sphingomonas parapaucimobilis NBRC 15100</name>
    <dbReference type="NCBI Taxonomy" id="1219049"/>
    <lineage>
        <taxon>Bacteria</taxon>
        <taxon>Pseudomonadati</taxon>
        <taxon>Pseudomonadota</taxon>
        <taxon>Alphaproteobacteria</taxon>
        <taxon>Sphingomonadales</taxon>
        <taxon>Sphingomonadaceae</taxon>
        <taxon>Sphingomonas</taxon>
    </lineage>
</organism>
<keyword evidence="3" id="KW-1185">Reference proteome</keyword>
<evidence type="ECO:0000256" key="1">
    <source>
        <dbReference type="SAM" id="SignalP"/>
    </source>
</evidence>
<evidence type="ECO:0008006" key="4">
    <source>
        <dbReference type="Google" id="ProtNLM"/>
    </source>
</evidence>
<dbReference type="AlphaFoldDB" id="A0A0A1W8S6"/>
<accession>A0A0A1W8S6</accession>
<sequence>MTMMRDAMLIALLGFSIGGCADRSATDEQNAFETYVAKHQIGQSVDQWIETKSVVTGQWDRTALVFGYINDDLSECQKALSGFKQANPAREYRCAPAQILPK</sequence>
<comment type="caution">
    <text evidence="2">The sequence shown here is derived from an EMBL/GenBank/DDBJ whole genome shotgun (WGS) entry which is preliminary data.</text>
</comment>
<protein>
    <recommendedName>
        <fullName evidence="4">Lipoprotein</fullName>
    </recommendedName>
</protein>
<reference evidence="2 3" key="1">
    <citation type="submission" date="2014-11" db="EMBL/GenBank/DDBJ databases">
        <title>Whole genome shotgun sequence of Sphingomonas parapaucimobilis NBRC 15100.</title>
        <authorList>
            <person name="Katano-Makiyama Y."/>
            <person name="Hosoyama A."/>
            <person name="Hashimoto M."/>
            <person name="Hosoyama Y."/>
            <person name="Noguchi M."/>
            <person name="Numata M."/>
            <person name="Tsuchikane K."/>
            <person name="Hirakata S."/>
            <person name="Uohara A."/>
            <person name="Shimodaira J."/>
            <person name="Ohji S."/>
            <person name="Ichikawa N."/>
            <person name="Kimura A."/>
            <person name="Yamazoe A."/>
            <person name="Fujita N."/>
        </authorList>
    </citation>
    <scope>NUCLEOTIDE SEQUENCE [LARGE SCALE GENOMIC DNA]</scope>
    <source>
        <strain evidence="2 3">NBRC 15100</strain>
    </source>
</reference>